<dbReference type="PANTHER" id="PTHR34228:SF3">
    <property type="entry name" value="PHOSPHOLIPASE A2-LIKE PROTEIN Y52B11A.8"/>
    <property type="match status" value="1"/>
</dbReference>
<dbReference type="InterPro" id="IPR053322">
    <property type="entry name" value="PLA2-like"/>
</dbReference>
<dbReference type="InterPro" id="IPR036444">
    <property type="entry name" value="PLipase_A2_dom_sf"/>
</dbReference>
<dbReference type="WBParaSite" id="Hba_11426">
    <property type="protein sequence ID" value="Hba_11426"/>
    <property type="gene ID" value="Hba_11426"/>
</dbReference>
<keyword evidence="2" id="KW-1185">Reference proteome</keyword>
<sequence length="169" mass="19523">MKEYECRKKYANMPMYTYLTPSPSCFSYMLVSSWVPILLSLFRAVEMLNSEENDSEINWQCGTDDFTKYISENQIDIDCPALKESINKCCLIHDSCYDDQLGRTYCDDSFCHCLDEATRSSMICNREDGPLFCGMVRHFGEEAYRRSGNVTLGVAEDFLVSKKNNHNPY</sequence>
<dbReference type="GO" id="GO:0006644">
    <property type="term" value="P:phospholipid metabolic process"/>
    <property type="evidence" value="ECO:0007669"/>
    <property type="project" value="InterPro"/>
</dbReference>
<keyword evidence="1" id="KW-0812">Transmembrane</keyword>
<keyword evidence="1" id="KW-0472">Membrane</keyword>
<evidence type="ECO:0000313" key="2">
    <source>
        <dbReference type="Proteomes" id="UP000095283"/>
    </source>
</evidence>
<name>A0A1I7X1U1_HETBA</name>
<accession>A0A1I7X1U1</accession>
<organism evidence="2 3">
    <name type="scientific">Heterorhabditis bacteriophora</name>
    <name type="common">Entomopathogenic nematode worm</name>
    <dbReference type="NCBI Taxonomy" id="37862"/>
    <lineage>
        <taxon>Eukaryota</taxon>
        <taxon>Metazoa</taxon>
        <taxon>Ecdysozoa</taxon>
        <taxon>Nematoda</taxon>
        <taxon>Chromadorea</taxon>
        <taxon>Rhabditida</taxon>
        <taxon>Rhabditina</taxon>
        <taxon>Rhabditomorpha</taxon>
        <taxon>Strongyloidea</taxon>
        <taxon>Heterorhabditidae</taxon>
        <taxon>Heterorhabditis</taxon>
    </lineage>
</organism>
<protein>
    <submittedName>
        <fullName evidence="3">Phospholipase A(2)</fullName>
    </submittedName>
</protein>
<evidence type="ECO:0000313" key="3">
    <source>
        <dbReference type="WBParaSite" id="Hba_11426"/>
    </source>
</evidence>
<reference evidence="3" key="1">
    <citation type="submission" date="2016-11" db="UniProtKB">
        <authorList>
            <consortium name="WormBaseParasite"/>
        </authorList>
    </citation>
    <scope>IDENTIFICATION</scope>
</reference>
<dbReference type="PANTHER" id="PTHR34228">
    <property type="entry name" value="PROTEIN CBG09474-RELATED"/>
    <property type="match status" value="1"/>
</dbReference>
<proteinExistence type="predicted"/>
<keyword evidence="1" id="KW-1133">Transmembrane helix</keyword>
<dbReference type="SUPFAM" id="SSF48619">
    <property type="entry name" value="Phospholipase A2, PLA2"/>
    <property type="match status" value="1"/>
</dbReference>
<dbReference type="GO" id="GO:0004623">
    <property type="term" value="F:phospholipase A2 activity"/>
    <property type="evidence" value="ECO:0007669"/>
    <property type="project" value="InterPro"/>
</dbReference>
<dbReference type="AlphaFoldDB" id="A0A1I7X1U1"/>
<evidence type="ECO:0000256" key="1">
    <source>
        <dbReference type="SAM" id="Phobius"/>
    </source>
</evidence>
<dbReference type="GO" id="GO:0050482">
    <property type="term" value="P:arachidonate secretion"/>
    <property type="evidence" value="ECO:0007669"/>
    <property type="project" value="InterPro"/>
</dbReference>
<dbReference type="Proteomes" id="UP000095283">
    <property type="component" value="Unplaced"/>
</dbReference>
<feature type="transmembrane region" description="Helical" evidence="1">
    <location>
        <begin position="26"/>
        <end position="45"/>
    </location>
</feature>